<organism evidence="1 2">
    <name type="scientific">Ramlibacter monticola</name>
    <dbReference type="NCBI Taxonomy" id="1926872"/>
    <lineage>
        <taxon>Bacteria</taxon>
        <taxon>Pseudomonadati</taxon>
        <taxon>Pseudomonadota</taxon>
        <taxon>Betaproteobacteria</taxon>
        <taxon>Burkholderiales</taxon>
        <taxon>Comamonadaceae</taxon>
        <taxon>Ramlibacter</taxon>
    </lineage>
</organism>
<dbReference type="PANTHER" id="PTHR36423:SF2">
    <property type="entry name" value="AFR070WP"/>
    <property type="match status" value="1"/>
</dbReference>
<dbReference type="AlphaFoldDB" id="A0A936YXY8"/>
<evidence type="ECO:0000313" key="2">
    <source>
        <dbReference type="Proteomes" id="UP000599109"/>
    </source>
</evidence>
<dbReference type="EMBL" id="JAEQNE010000001">
    <property type="protein sequence ID" value="MBL0390644.1"/>
    <property type="molecule type" value="Genomic_DNA"/>
</dbReference>
<sequence length="114" mass="13084">MPRRPVNVHSAYHAHVYFDADTVDQARALCEEAGRRFKVAVGRVHEKNVGPHPRWSCQLAFSAAEFERLVPWLEAHRNGLDILVHGLSGDALRDHTEYAYWLGQDWPLDLEALR</sequence>
<dbReference type="SUPFAM" id="SSF143410">
    <property type="entry name" value="DOPA-like"/>
    <property type="match status" value="1"/>
</dbReference>
<protein>
    <submittedName>
        <fullName evidence="1">DOPA 4,5-dioxygenase family protein</fullName>
    </submittedName>
</protein>
<evidence type="ECO:0000313" key="1">
    <source>
        <dbReference type="EMBL" id="MBL0390644.1"/>
    </source>
</evidence>
<dbReference type="Proteomes" id="UP000599109">
    <property type="component" value="Unassembled WGS sequence"/>
</dbReference>
<reference evidence="1 2" key="1">
    <citation type="journal article" date="2017" name="Int. J. Syst. Evol. Microbiol.">
        <title>Ramlibacter monticola sp. nov., isolated from forest soil.</title>
        <authorList>
            <person name="Chaudhary D.K."/>
            <person name="Kim J."/>
        </authorList>
    </citation>
    <scope>NUCLEOTIDE SEQUENCE [LARGE SCALE GENOMIC DNA]</scope>
    <source>
        <strain evidence="1 2">KACC 19175</strain>
    </source>
</reference>
<dbReference type="Gene3D" id="3.30.70.1240">
    <property type="entry name" value="DOPA-like domains"/>
    <property type="match status" value="1"/>
</dbReference>
<dbReference type="Pfam" id="PF08883">
    <property type="entry name" value="DOPA_dioxygen"/>
    <property type="match status" value="1"/>
</dbReference>
<accession>A0A936YXY8</accession>
<dbReference type="PIRSF" id="PIRSF028139">
    <property type="entry name" value="DOPA-diox_rel_Mll2280"/>
    <property type="match status" value="1"/>
</dbReference>
<gene>
    <name evidence="1" type="ORF">JJ685_05750</name>
</gene>
<dbReference type="RefSeq" id="WP_201673235.1">
    <property type="nucleotide sequence ID" value="NZ_JAEQNE010000001.1"/>
</dbReference>
<dbReference type="InterPro" id="IPR014980">
    <property type="entry name" value="DOPA_dioxygen"/>
</dbReference>
<dbReference type="PANTHER" id="PTHR36423">
    <property type="entry name" value="AFR070WP"/>
    <property type="match status" value="1"/>
</dbReference>
<proteinExistence type="predicted"/>
<comment type="caution">
    <text evidence="1">The sequence shown here is derived from an EMBL/GenBank/DDBJ whole genome shotgun (WGS) entry which is preliminary data.</text>
</comment>
<dbReference type="InterPro" id="IPR023389">
    <property type="entry name" value="DOPA-like_sf"/>
</dbReference>
<name>A0A936YXY8_9BURK</name>
<keyword evidence="2" id="KW-1185">Reference proteome</keyword>